<evidence type="ECO:0000313" key="2">
    <source>
        <dbReference type="Proteomes" id="UP000027120"/>
    </source>
</evidence>
<reference evidence="1 2" key="1">
    <citation type="submission" date="2014-04" db="EMBL/GenBank/DDBJ databases">
        <authorList>
            <consortium name="International Citrus Genome Consortium"/>
            <person name="Gmitter F."/>
            <person name="Chen C."/>
            <person name="Farmerie W."/>
            <person name="Harkins T."/>
            <person name="Desany B."/>
            <person name="Mohiuddin M."/>
            <person name="Kodira C."/>
            <person name="Borodovsky M."/>
            <person name="Lomsadze A."/>
            <person name="Burns P."/>
            <person name="Jenkins J."/>
            <person name="Prochnik S."/>
            <person name="Shu S."/>
            <person name="Chapman J."/>
            <person name="Pitluck S."/>
            <person name="Schmutz J."/>
            <person name="Rokhsar D."/>
        </authorList>
    </citation>
    <scope>NUCLEOTIDE SEQUENCE</scope>
</reference>
<name>A0A067D922_CITSI</name>
<proteinExistence type="predicted"/>
<dbReference type="EMBL" id="KK786723">
    <property type="protein sequence ID" value="KDO39323.1"/>
    <property type="molecule type" value="Genomic_DNA"/>
</dbReference>
<dbReference type="AlphaFoldDB" id="A0A067D922"/>
<protein>
    <submittedName>
        <fullName evidence="1">Uncharacterized protein</fullName>
    </submittedName>
</protein>
<sequence>MSALSYHLSSILPISVVVASRAPQETLDLMYLYKPLNSVSRDDQLHFSTQPFYIHQSLICKELEDPKLKLTILHIL</sequence>
<dbReference type="Proteomes" id="UP000027120">
    <property type="component" value="Unassembled WGS sequence"/>
</dbReference>
<evidence type="ECO:0000313" key="1">
    <source>
        <dbReference type="EMBL" id="KDO39323.1"/>
    </source>
</evidence>
<organism evidence="1 2">
    <name type="scientific">Citrus sinensis</name>
    <name type="common">Sweet orange</name>
    <name type="synonym">Citrus aurantium var. sinensis</name>
    <dbReference type="NCBI Taxonomy" id="2711"/>
    <lineage>
        <taxon>Eukaryota</taxon>
        <taxon>Viridiplantae</taxon>
        <taxon>Streptophyta</taxon>
        <taxon>Embryophyta</taxon>
        <taxon>Tracheophyta</taxon>
        <taxon>Spermatophyta</taxon>
        <taxon>Magnoliopsida</taxon>
        <taxon>eudicotyledons</taxon>
        <taxon>Gunneridae</taxon>
        <taxon>Pentapetalae</taxon>
        <taxon>rosids</taxon>
        <taxon>malvids</taxon>
        <taxon>Sapindales</taxon>
        <taxon>Rutaceae</taxon>
        <taxon>Aurantioideae</taxon>
        <taxon>Citrus</taxon>
    </lineage>
</organism>
<accession>A0A067D922</accession>
<gene>
    <name evidence="1" type="ORF">CISIN_1g040996mg</name>
</gene>
<keyword evidence="2" id="KW-1185">Reference proteome</keyword>